<dbReference type="EMBL" id="MIQH01000440">
    <property type="protein sequence ID" value="OJA03599.1"/>
    <property type="molecule type" value="Genomic_DNA"/>
</dbReference>
<evidence type="ECO:0008006" key="4">
    <source>
        <dbReference type="Google" id="ProtNLM"/>
    </source>
</evidence>
<gene>
    <name evidence="2" type="ORF">BGC33_05190</name>
</gene>
<evidence type="ECO:0000313" key="3">
    <source>
        <dbReference type="Proteomes" id="UP000182798"/>
    </source>
</evidence>
<dbReference type="Gene3D" id="1.25.40.10">
    <property type="entry name" value="Tetratricopeptide repeat domain"/>
    <property type="match status" value="1"/>
</dbReference>
<evidence type="ECO:0000313" key="2">
    <source>
        <dbReference type="EMBL" id="OJA03599.1"/>
    </source>
</evidence>
<keyword evidence="1" id="KW-0732">Signal</keyword>
<organism evidence="2 3">
    <name type="scientific">Bathymodiolus thermophilus thioautotrophic gill symbiont</name>
    <dbReference type="NCBI Taxonomy" id="2360"/>
    <lineage>
        <taxon>Bacteria</taxon>
        <taxon>Pseudomonadati</taxon>
        <taxon>Pseudomonadota</taxon>
        <taxon>Gammaproteobacteria</taxon>
        <taxon>sulfur-oxidizing symbionts</taxon>
    </lineage>
</organism>
<name>A0A1J8P4E4_9GAMM</name>
<reference evidence="3" key="1">
    <citation type="submission" date="2016-09" db="EMBL/GenBank/DDBJ databases">
        <title>Genome Sequence of Bathymodiolus thermophilus sulfur-oxidizing gill endosymbiont.</title>
        <authorList>
            <person name="Ponnudurai R."/>
            <person name="Kleiner M."/>
            <person name="Sayavedra L."/>
            <person name="Thuermer A."/>
            <person name="Felbeck H."/>
            <person name="Schlueter R."/>
            <person name="Schweder T."/>
            <person name="Markert S."/>
        </authorList>
    </citation>
    <scope>NUCLEOTIDE SEQUENCE [LARGE SCALE GENOMIC DNA]</scope>
    <source>
        <strain evidence="3">BAT/CrabSpa'14</strain>
    </source>
</reference>
<comment type="caution">
    <text evidence="2">The sequence shown here is derived from an EMBL/GenBank/DDBJ whole genome shotgun (WGS) entry which is preliminary data.</text>
</comment>
<feature type="chain" id="PRO_5012701524" description="Beta-lactamase" evidence="1">
    <location>
        <begin position="24"/>
        <end position="81"/>
    </location>
</feature>
<dbReference type="AlphaFoldDB" id="A0A1J8P4E4"/>
<feature type="signal peptide" evidence="1">
    <location>
        <begin position="1"/>
        <end position="23"/>
    </location>
</feature>
<dbReference type="InterPro" id="IPR011990">
    <property type="entry name" value="TPR-like_helical_dom_sf"/>
</dbReference>
<dbReference type="InterPro" id="IPR006597">
    <property type="entry name" value="Sel1-like"/>
</dbReference>
<accession>A0A1J8P4E4</accession>
<protein>
    <recommendedName>
        <fullName evidence="4">Beta-lactamase</fullName>
    </recommendedName>
</protein>
<evidence type="ECO:0000256" key="1">
    <source>
        <dbReference type="SAM" id="SignalP"/>
    </source>
</evidence>
<feature type="non-terminal residue" evidence="2">
    <location>
        <position position="81"/>
    </location>
</feature>
<dbReference type="Proteomes" id="UP000182798">
    <property type="component" value="Unassembled WGS sequence"/>
</dbReference>
<dbReference type="SUPFAM" id="SSF81901">
    <property type="entry name" value="HCP-like"/>
    <property type="match status" value="1"/>
</dbReference>
<dbReference type="SMART" id="SM00671">
    <property type="entry name" value="SEL1"/>
    <property type="match status" value="1"/>
</dbReference>
<sequence length="81" mass="8593">MKNLTTALTSLMLTILLATTAMADPVSDCDKSAECVNLGLKYEIGKGVKQDYLKAAAFYRKGCGLNDSLGCANLGLLYLKG</sequence>
<proteinExistence type="predicted"/>